<dbReference type="EMBL" id="NPKH01000041">
    <property type="protein sequence ID" value="PAP91399.1"/>
    <property type="molecule type" value="Genomic_DNA"/>
</dbReference>
<proteinExistence type="predicted"/>
<keyword evidence="1" id="KW-1133">Transmembrane helix</keyword>
<evidence type="ECO:0000313" key="3">
    <source>
        <dbReference type="Proteomes" id="UP000215931"/>
    </source>
</evidence>
<reference evidence="2 3" key="1">
    <citation type="submission" date="2017-08" db="EMBL/GenBank/DDBJ databases">
        <title>Mesorhizobium wenxinae sp. nov., a novel rhizobial species isolated from root nodules of chickpea (Cicer arietinum L.).</title>
        <authorList>
            <person name="Zhang J."/>
        </authorList>
    </citation>
    <scope>NUCLEOTIDE SEQUENCE [LARGE SCALE GENOMIC DNA]</scope>
    <source>
        <strain evidence="3">WYCCWR 10019</strain>
    </source>
</reference>
<keyword evidence="3" id="KW-1185">Reference proteome</keyword>
<organism evidence="2 3">
    <name type="scientific">Mesorhizobium wenxiniae</name>
    <dbReference type="NCBI Taxonomy" id="2014805"/>
    <lineage>
        <taxon>Bacteria</taxon>
        <taxon>Pseudomonadati</taxon>
        <taxon>Pseudomonadota</taxon>
        <taxon>Alphaproteobacteria</taxon>
        <taxon>Hyphomicrobiales</taxon>
        <taxon>Phyllobacteriaceae</taxon>
        <taxon>Mesorhizobium</taxon>
    </lineage>
</organism>
<dbReference type="AlphaFoldDB" id="A0A271K8U7"/>
<comment type="caution">
    <text evidence="2">The sequence shown here is derived from an EMBL/GenBank/DDBJ whole genome shotgun (WGS) entry which is preliminary data.</text>
</comment>
<protein>
    <submittedName>
        <fullName evidence="2">Uncharacterized protein</fullName>
    </submittedName>
</protein>
<sequence length="299" mass="32908">MGLAVLVITIAAVSYFTTGSTAGGLAYVFGQAIGIFLMLSLVYYFLAKSVRIDFRRDVLFLVTAAVLVLTNQARIFGYIDARHFQRDLEAGGAENFEKTLSTSQTVIGSVARDGRDVAIQTNNNIGQLFTQFDDHALDGFLEPAKVKDRSVLLASYQAANAKLAQVRLVMPAVDVLLADEQQKIVVLASRLPEGSRDPFIMGFSKVRAEERNFVERRAANYQRMFEIAASATKLLLDMGEISINDRGQIIFADQNALKNYNELVAGLQQVAQEDEKITSDAAAYDKARLASGWNKMMSN</sequence>
<gene>
    <name evidence="2" type="ORF">CIT31_32510</name>
</gene>
<dbReference type="Proteomes" id="UP000215931">
    <property type="component" value="Unassembled WGS sequence"/>
</dbReference>
<feature type="transmembrane region" description="Helical" evidence="1">
    <location>
        <begin position="58"/>
        <end position="79"/>
    </location>
</feature>
<name>A0A271K8U7_9HYPH</name>
<accession>A0A271K8U7</accession>
<feature type="transmembrane region" description="Helical" evidence="1">
    <location>
        <begin position="24"/>
        <end position="46"/>
    </location>
</feature>
<evidence type="ECO:0000256" key="1">
    <source>
        <dbReference type="SAM" id="Phobius"/>
    </source>
</evidence>
<keyword evidence="1" id="KW-0472">Membrane</keyword>
<evidence type="ECO:0000313" key="2">
    <source>
        <dbReference type="EMBL" id="PAP91399.1"/>
    </source>
</evidence>
<keyword evidence="1" id="KW-0812">Transmembrane</keyword>